<proteinExistence type="predicted"/>
<name>A0ABX7TYI5_STRCY</name>
<evidence type="ECO:0000313" key="2">
    <source>
        <dbReference type="Proteomes" id="UP000663908"/>
    </source>
</evidence>
<accession>A0ABX7TYI5</accession>
<sequence length="54" mass="5538">MSAVPVTIGRKPPVIRPELPVAMVATPAIAPVDDLDDLLEGVACSCSGSDDNPH</sequence>
<gene>
    <name evidence="1" type="ORF">S1361_24290</name>
</gene>
<organism evidence="1 2">
    <name type="scientific">Streptomyces cyanogenus</name>
    <dbReference type="NCBI Taxonomy" id="80860"/>
    <lineage>
        <taxon>Bacteria</taxon>
        <taxon>Bacillati</taxon>
        <taxon>Actinomycetota</taxon>
        <taxon>Actinomycetes</taxon>
        <taxon>Kitasatosporales</taxon>
        <taxon>Streptomycetaceae</taxon>
        <taxon>Streptomyces</taxon>
    </lineage>
</organism>
<evidence type="ECO:0000313" key="1">
    <source>
        <dbReference type="EMBL" id="QTE00472.1"/>
    </source>
</evidence>
<reference evidence="1 2" key="1">
    <citation type="submission" date="2021-03" db="EMBL/GenBank/DDBJ databases">
        <title>Complete genome sequence of Streptomyces cyanogenus S136, producer of anticancer angucycline landomycin A.</title>
        <authorList>
            <person name="Hrab P."/>
            <person name="Ruckert C."/>
            <person name="Busche T."/>
            <person name="Ostash I."/>
            <person name="Kalinowski J."/>
            <person name="Fedorenko V."/>
            <person name="Yushchuk O."/>
            <person name="Ostash B."/>
        </authorList>
    </citation>
    <scope>NUCLEOTIDE SEQUENCE [LARGE SCALE GENOMIC DNA]</scope>
    <source>
        <strain evidence="1 2">S136</strain>
    </source>
</reference>
<keyword evidence="2" id="KW-1185">Reference proteome</keyword>
<dbReference type="Proteomes" id="UP000663908">
    <property type="component" value="Chromosome"/>
</dbReference>
<dbReference type="RefSeq" id="WP_208033892.1">
    <property type="nucleotide sequence ID" value="NZ_CP071839.1"/>
</dbReference>
<dbReference type="EMBL" id="CP071839">
    <property type="protein sequence ID" value="QTE00472.1"/>
    <property type="molecule type" value="Genomic_DNA"/>
</dbReference>
<protein>
    <submittedName>
        <fullName evidence="1">Uncharacterized protein</fullName>
    </submittedName>
</protein>